<accession>A0AAE4BSJ6</accession>
<name>A0AAE4BSJ6_9BACT</name>
<reference evidence="1" key="1">
    <citation type="submission" date="2023-07" db="EMBL/GenBank/DDBJ databases">
        <title>Genomic Encyclopedia of Type Strains, Phase IV (KMG-IV): sequencing the most valuable type-strain genomes for metagenomic binning, comparative biology and taxonomic classification.</title>
        <authorList>
            <person name="Goeker M."/>
        </authorList>
    </citation>
    <scope>NUCLEOTIDE SEQUENCE</scope>
    <source>
        <strain evidence="1">DSM 26174</strain>
    </source>
</reference>
<dbReference type="AlphaFoldDB" id="A0AAE4BSJ6"/>
<organism evidence="1 2">
    <name type="scientific">Aureibacter tunicatorum</name>
    <dbReference type="NCBI Taxonomy" id="866807"/>
    <lineage>
        <taxon>Bacteria</taxon>
        <taxon>Pseudomonadati</taxon>
        <taxon>Bacteroidota</taxon>
        <taxon>Cytophagia</taxon>
        <taxon>Cytophagales</taxon>
        <taxon>Persicobacteraceae</taxon>
        <taxon>Aureibacter</taxon>
    </lineage>
</organism>
<proteinExistence type="predicted"/>
<dbReference type="EMBL" id="JAVDQD010000002">
    <property type="protein sequence ID" value="MDR6238915.1"/>
    <property type="molecule type" value="Genomic_DNA"/>
</dbReference>
<dbReference type="Proteomes" id="UP001185092">
    <property type="component" value="Unassembled WGS sequence"/>
</dbReference>
<dbReference type="RefSeq" id="WP_309938421.1">
    <property type="nucleotide sequence ID" value="NZ_AP025305.1"/>
</dbReference>
<protein>
    <submittedName>
        <fullName evidence="1">Uncharacterized protein</fullName>
    </submittedName>
</protein>
<comment type="caution">
    <text evidence="1">The sequence shown here is derived from an EMBL/GenBank/DDBJ whole genome shotgun (WGS) entry which is preliminary data.</text>
</comment>
<evidence type="ECO:0000313" key="1">
    <source>
        <dbReference type="EMBL" id="MDR6238915.1"/>
    </source>
</evidence>
<gene>
    <name evidence="1" type="ORF">HNQ88_001952</name>
</gene>
<keyword evidence="2" id="KW-1185">Reference proteome</keyword>
<sequence length="282" mass="33161">MNNKYYRLIPGRGSNLDTLERIASVGVTDSAAMALFLDEDVKLEVASDIVSFIYSDDAKSFAKEWTMQFFTQEQTHPERNDDFIAYDHRGPSGILISERLYNEITRTENGSPVYNLGPEESYQFYKVKVQFESDSNKYFTYYHLKYDEELFLQYLDMERCQLAYWRDSHYEGRQEFPAKLVQFIEGRNDYKKIGFLRRQMERDEKGERIIPGTGERADYVGYGRMSLTADFQFDICEVEFNGLCISEKLKNAIEALPEDENRKHNCRIYDLNEGFELEIQST</sequence>
<evidence type="ECO:0000313" key="2">
    <source>
        <dbReference type="Proteomes" id="UP001185092"/>
    </source>
</evidence>